<accession>A0A1X6MJW5</accession>
<dbReference type="RefSeq" id="XP_024333535.1">
    <property type="nucleotide sequence ID" value="XM_024487374.1"/>
</dbReference>
<proteinExistence type="predicted"/>
<dbReference type="PROSITE" id="PS50097">
    <property type="entry name" value="BTB"/>
    <property type="match status" value="1"/>
</dbReference>
<evidence type="ECO:0000259" key="1">
    <source>
        <dbReference type="PROSITE" id="PS50097"/>
    </source>
</evidence>
<keyword evidence="3" id="KW-1185">Reference proteome</keyword>
<dbReference type="OrthoDB" id="3223751at2759"/>
<dbReference type="SUPFAM" id="SSF54695">
    <property type="entry name" value="POZ domain"/>
    <property type="match status" value="1"/>
</dbReference>
<feature type="domain" description="BTB" evidence="1">
    <location>
        <begin position="7"/>
        <end position="83"/>
    </location>
</feature>
<reference evidence="2 3" key="1">
    <citation type="submission" date="2017-04" db="EMBL/GenBank/DDBJ databases">
        <title>Genome Sequence of the Model Brown-Rot Fungus Postia placenta SB12.</title>
        <authorList>
            <consortium name="DOE Joint Genome Institute"/>
            <person name="Gaskell J."/>
            <person name="Kersten P."/>
            <person name="Larrondo L.F."/>
            <person name="Canessa P."/>
            <person name="Martinez D."/>
            <person name="Hibbett D."/>
            <person name="Schmoll M."/>
            <person name="Kubicek C.P."/>
            <person name="Martinez A.T."/>
            <person name="Yadav J."/>
            <person name="Master E."/>
            <person name="Magnuson J.K."/>
            <person name="James T."/>
            <person name="Yaver D."/>
            <person name="Berka R."/>
            <person name="Labutti K."/>
            <person name="Lipzen A."/>
            <person name="Aerts A."/>
            <person name="Barry K."/>
            <person name="Henrissat B."/>
            <person name="Blanchette R."/>
            <person name="Grigoriev I."/>
            <person name="Cullen D."/>
        </authorList>
    </citation>
    <scope>NUCLEOTIDE SEQUENCE [LARGE SCALE GENOMIC DNA]</scope>
    <source>
        <strain evidence="2 3">MAD-698-R-SB12</strain>
    </source>
</reference>
<dbReference type="InterPro" id="IPR000210">
    <property type="entry name" value="BTB/POZ_dom"/>
</dbReference>
<sequence length="231" mass="26489">MALIIASSQVINITTNKDYVFQVHRYFLERDSEFFRDMFTCPPTSGLADGQDEDSAILLPDVTVHELECLITFLYEGVYGLAFTLQDWTALLSISSRFLFDKVRDRAVREIAEHDPPLGPVERLVLAIKHDIPQWVQPAYTDICVREEPLTEEEADKLGMSMVVRLARMREELLRERSQTAPSVPNRPRFARNTTTDCGCRSCRQERLASDEADEDTKRVTKIVEEVMAMQ</sequence>
<evidence type="ECO:0000313" key="3">
    <source>
        <dbReference type="Proteomes" id="UP000194127"/>
    </source>
</evidence>
<dbReference type="GeneID" id="36332323"/>
<dbReference type="CDD" id="cd18186">
    <property type="entry name" value="BTB_POZ_ZBTB_KLHL-like"/>
    <property type="match status" value="1"/>
</dbReference>
<dbReference type="STRING" id="670580.A0A1X6MJW5"/>
<protein>
    <recommendedName>
        <fullName evidence="1">BTB domain-containing protein</fullName>
    </recommendedName>
</protein>
<dbReference type="Pfam" id="PF00651">
    <property type="entry name" value="BTB"/>
    <property type="match status" value="1"/>
</dbReference>
<dbReference type="InterPro" id="IPR011333">
    <property type="entry name" value="SKP1/BTB/POZ_sf"/>
</dbReference>
<evidence type="ECO:0000313" key="2">
    <source>
        <dbReference type="EMBL" id="OSX56741.1"/>
    </source>
</evidence>
<gene>
    <name evidence="2" type="ORF">POSPLADRAFT_1158862</name>
</gene>
<dbReference type="SMART" id="SM00225">
    <property type="entry name" value="BTB"/>
    <property type="match status" value="1"/>
</dbReference>
<organism evidence="2 3">
    <name type="scientific">Postia placenta MAD-698-R-SB12</name>
    <dbReference type="NCBI Taxonomy" id="670580"/>
    <lineage>
        <taxon>Eukaryota</taxon>
        <taxon>Fungi</taxon>
        <taxon>Dikarya</taxon>
        <taxon>Basidiomycota</taxon>
        <taxon>Agaricomycotina</taxon>
        <taxon>Agaricomycetes</taxon>
        <taxon>Polyporales</taxon>
        <taxon>Adustoporiaceae</taxon>
        <taxon>Rhodonia</taxon>
    </lineage>
</organism>
<dbReference type="Gene3D" id="3.30.710.10">
    <property type="entry name" value="Potassium Channel Kv1.1, Chain A"/>
    <property type="match status" value="1"/>
</dbReference>
<dbReference type="EMBL" id="KZ110611">
    <property type="protein sequence ID" value="OSX56741.1"/>
    <property type="molecule type" value="Genomic_DNA"/>
</dbReference>
<dbReference type="Proteomes" id="UP000194127">
    <property type="component" value="Unassembled WGS sequence"/>
</dbReference>
<dbReference type="AlphaFoldDB" id="A0A1X6MJW5"/>
<name>A0A1X6MJW5_9APHY</name>